<dbReference type="Proteomes" id="UP000217211">
    <property type="component" value="Plasmid pSJ05684b"/>
</dbReference>
<dbReference type="EMBL" id="CP023068">
    <property type="protein sequence ID" value="ASY66739.1"/>
    <property type="molecule type" value="Genomic_DNA"/>
</dbReference>
<dbReference type="Pfam" id="PF05488">
    <property type="entry name" value="PAAR_motif"/>
    <property type="match status" value="1"/>
</dbReference>
<evidence type="ECO:0000313" key="1">
    <source>
        <dbReference type="EMBL" id="ASY66739.1"/>
    </source>
</evidence>
<proteinExistence type="predicted"/>
<keyword evidence="1" id="KW-0614">Plasmid</keyword>
<keyword evidence="2" id="KW-1185">Reference proteome</keyword>
<name>A0A249PN69_9HYPH</name>
<accession>A0A249PN69</accession>
<evidence type="ECO:0008006" key="3">
    <source>
        <dbReference type="Google" id="ProtNLM"/>
    </source>
</evidence>
<evidence type="ECO:0000313" key="2">
    <source>
        <dbReference type="Proteomes" id="UP000217211"/>
    </source>
</evidence>
<gene>
    <name evidence="1" type="ORF">SJ05684_b57570</name>
</gene>
<dbReference type="KEGG" id="esj:SJ05684_b57570"/>
<protein>
    <recommendedName>
        <fullName evidence="3">Zn-binding Pro-Ala-Ala-Arg (PAAR) domain-containing protein, incolved in TypeVI secretion</fullName>
    </recommendedName>
</protein>
<organism evidence="1 2">
    <name type="scientific">Sinorhizobium sojae CCBAU 05684</name>
    <dbReference type="NCBI Taxonomy" id="716928"/>
    <lineage>
        <taxon>Bacteria</taxon>
        <taxon>Pseudomonadati</taxon>
        <taxon>Pseudomonadota</taxon>
        <taxon>Alphaproteobacteria</taxon>
        <taxon>Hyphomicrobiales</taxon>
        <taxon>Rhizobiaceae</taxon>
        <taxon>Sinorhizobium/Ensifer group</taxon>
        <taxon>Sinorhizobium</taxon>
    </lineage>
</organism>
<dbReference type="InterPro" id="IPR008727">
    <property type="entry name" value="PAAR_motif"/>
</dbReference>
<dbReference type="STRING" id="716928.GCA_000261485_05522"/>
<dbReference type="AlphaFoldDB" id="A0A249PN69"/>
<sequence>MISTGQNFVCVEGVPIATVSDTCLCSGVPTTSDSIASGSSIAEINGKKVARTGDSCSHGGRLVQGVPWITFE</sequence>
<geneLocation type="plasmid" evidence="2">
    <name>psj05684b</name>
</geneLocation>
<dbReference type="Gene3D" id="2.60.200.60">
    <property type="match status" value="1"/>
</dbReference>
<reference evidence="1 2" key="1">
    <citation type="submission" date="2017-08" db="EMBL/GenBank/DDBJ databases">
        <title>Multipartite genome sequences of Sinorhizobium species nodulating soybeans.</title>
        <authorList>
            <person name="Tian C.F."/>
        </authorList>
    </citation>
    <scope>NUCLEOTIDE SEQUENCE [LARGE SCALE GENOMIC DNA]</scope>
    <source>
        <strain evidence="1 2">CCBAU 05684</strain>
        <plasmid evidence="2">psj05684b</plasmid>
    </source>
</reference>